<evidence type="ECO:0000313" key="2">
    <source>
        <dbReference type="EMBL" id="UXN71136.1"/>
    </source>
</evidence>
<proteinExistence type="predicted"/>
<accession>A0ABY6CIY1</accession>
<reference evidence="2 3" key="1">
    <citation type="submission" date="2022-09" db="EMBL/GenBank/DDBJ databases">
        <title>Interaction between co-microsymbionts with complementary sets of symbiotic genes in legume-rhizobium systems.</title>
        <authorList>
            <person name="Safronova V."/>
            <person name="Sazanova A."/>
            <person name="Afonin A."/>
            <person name="Chirak E."/>
        </authorList>
    </citation>
    <scope>NUCLEOTIDE SEQUENCE [LARGE SCALE GENOMIC DNA]</scope>
    <source>
        <strain evidence="2 3">A18/4-1</strain>
    </source>
</reference>
<dbReference type="EMBL" id="CP104965">
    <property type="protein sequence ID" value="UXN71136.1"/>
    <property type="molecule type" value="Genomic_DNA"/>
</dbReference>
<feature type="compositionally biased region" description="Basic and acidic residues" evidence="1">
    <location>
        <begin position="15"/>
        <end position="31"/>
    </location>
</feature>
<organism evidence="2 3">
    <name type="scientific">Devosia neptuniae</name>
    <dbReference type="NCBI Taxonomy" id="191302"/>
    <lineage>
        <taxon>Bacteria</taxon>
        <taxon>Pseudomonadati</taxon>
        <taxon>Pseudomonadota</taxon>
        <taxon>Alphaproteobacteria</taxon>
        <taxon>Hyphomicrobiales</taxon>
        <taxon>Devosiaceae</taxon>
        <taxon>Devosia</taxon>
    </lineage>
</organism>
<keyword evidence="3" id="KW-1185">Reference proteome</keyword>
<feature type="compositionally biased region" description="Basic and acidic residues" evidence="1">
    <location>
        <begin position="42"/>
        <end position="70"/>
    </location>
</feature>
<dbReference type="Proteomes" id="UP001061862">
    <property type="component" value="Chromosome"/>
</dbReference>
<protein>
    <submittedName>
        <fullName evidence="2">Uncharacterized protein</fullName>
    </submittedName>
</protein>
<evidence type="ECO:0000313" key="3">
    <source>
        <dbReference type="Proteomes" id="UP001061862"/>
    </source>
</evidence>
<dbReference type="RefSeq" id="WP_262170543.1">
    <property type="nucleotide sequence ID" value="NZ_CP104965.1"/>
</dbReference>
<name>A0ABY6CIY1_9HYPH</name>
<gene>
    <name evidence="2" type="ORF">N8A98_08110</name>
</gene>
<feature type="region of interest" description="Disordered" evidence="1">
    <location>
        <begin position="1"/>
        <end position="70"/>
    </location>
</feature>
<sequence>MSRDGLPTGSGTAGPDRDVADPHPETEDGFHHNQKPGGANPPRHDIGPNPGKHDGKAPPRPRNAENGRRQ</sequence>
<evidence type="ECO:0000256" key="1">
    <source>
        <dbReference type="SAM" id="MobiDB-lite"/>
    </source>
</evidence>